<proteinExistence type="predicted"/>
<dbReference type="Gene3D" id="3.40.190.10">
    <property type="entry name" value="Periplasmic binding protein-like II"/>
    <property type="match status" value="2"/>
</dbReference>
<dbReference type="EMBL" id="UOFL01000094">
    <property type="protein sequence ID" value="VAW75926.1"/>
    <property type="molecule type" value="Genomic_DNA"/>
</dbReference>
<evidence type="ECO:0000313" key="1">
    <source>
        <dbReference type="EMBL" id="VAW75926.1"/>
    </source>
</evidence>
<name>A0A3B0Z5F2_9ZZZZ</name>
<accession>A0A3B0Z5F2</accession>
<gene>
    <name evidence="1" type="ORF">MNBD_GAMMA12-676</name>
</gene>
<dbReference type="SUPFAM" id="SSF53850">
    <property type="entry name" value="Periplasmic binding protein-like II"/>
    <property type="match status" value="1"/>
</dbReference>
<dbReference type="AlphaFoldDB" id="A0A3B0Z5F2"/>
<organism evidence="1">
    <name type="scientific">hydrothermal vent metagenome</name>
    <dbReference type="NCBI Taxonomy" id="652676"/>
    <lineage>
        <taxon>unclassified sequences</taxon>
        <taxon>metagenomes</taxon>
        <taxon>ecological metagenomes</taxon>
    </lineage>
</organism>
<sequence length="239" mass="27488">MKLAAILILHLLIVTKAITAETVLTLNMTTKAPLHTQNRSGFIDELATEAFRRAKARWVGIRLPAQRGLISSNQGVIDGEIVRVGGMEKLFLNLIPVREKVMNMEFVVFSYKPINLKNGWKDLAGKSIAYINGWKILEENVPKSAEVIKTSNATELFKLLYKKRTDYIIYERWSGRYLLQNLSMKNVYIGKTPLATKEMFIYLHKKHHQLAYRLATTLAEMKKDGSYQQLFKKHLAKYK</sequence>
<reference evidence="1" key="1">
    <citation type="submission" date="2018-06" db="EMBL/GenBank/DDBJ databases">
        <authorList>
            <person name="Zhirakovskaya E."/>
        </authorList>
    </citation>
    <scope>NUCLEOTIDE SEQUENCE</scope>
</reference>
<protein>
    <submittedName>
        <fullName evidence="1">Uncharacterized protein</fullName>
    </submittedName>
</protein>